<dbReference type="SUPFAM" id="SSF47005">
    <property type="entry name" value="Peripheral subunit-binding domain of 2-oxo acid dehydrogenase complex"/>
    <property type="match status" value="1"/>
</dbReference>
<dbReference type="SUPFAM" id="SSF52777">
    <property type="entry name" value="CoA-dependent acyltransferases"/>
    <property type="match status" value="1"/>
</dbReference>
<comment type="cofactor">
    <cofactor evidence="1 7">
        <name>(R)-lipoate</name>
        <dbReference type="ChEBI" id="CHEBI:83088"/>
    </cofactor>
</comment>
<evidence type="ECO:0000259" key="10">
    <source>
        <dbReference type="PROSITE" id="PS51826"/>
    </source>
</evidence>
<dbReference type="SUPFAM" id="SSF51230">
    <property type="entry name" value="Single hybrid motif"/>
    <property type="match status" value="1"/>
</dbReference>
<dbReference type="Pfam" id="PF00198">
    <property type="entry name" value="2-oxoacid_dh"/>
    <property type="match status" value="1"/>
</dbReference>
<organism evidence="11 12">
    <name type="scientific">Discostella pseudostelligera</name>
    <dbReference type="NCBI Taxonomy" id="259834"/>
    <lineage>
        <taxon>Eukaryota</taxon>
        <taxon>Sar</taxon>
        <taxon>Stramenopiles</taxon>
        <taxon>Ochrophyta</taxon>
        <taxon>Bacillariophyta</taxon>
        <taxon>Coscinodiscophyceae</taxon>
        <taxon>Thalassiosirophycidae</taxon>
        <taxon>Stephanodiscales</taxon>
        <taxon>Stephanodiscaceae</taxon>
        <taxon>Discostella</taxon>
    </lineage>
</organism>
<keyword evidence="3 7" id="KW-0808">Transferase</keyword>
<feature type="domain" description="Lipoyl-binding" evidence="9">
    <location>
        <begin position="31"/>
        <end position="107"/>
    </location>
</feature>
<evidence type="ECO:0000313" key="12">
    <source>
        <dbReference type="Proteomes" id="UP001530293"/>
    </source>
</evidence>
<evidence type="ECO:0000256" key="1">
    <source>
        <dbReference type="ARBA" id="ARBA00001938"/>
    </source>
</evidence>
<dbReference type="PROSITE" id="PS50968">
    <property type="entry name" value="BIOTINYL_LIPOYL"/>
    <property type="match status" value="1"/>
</dbReference>
<protein>
    <recommendedName>
        <fullName evidence="7">Dihydrolipoamide acetyltransferase component of pyruvate dehydrogenase complex</fullName>
        <ecNumber evidence="7">2.3.1.-</ecNumber>
    </recommendedName>
</protein>
<comment type="similarity">
    <text evidence="2 7">Belongs to the 2-oxoacid dehydrogenase family.</text>
</comment>
<evidence type="ECO:0000259" key="9">
    <source>
        <dbReference type="PROSITE" id="PS50968"/>
    </source>
</evidence>
<keyword evidence="5" id="KW-0809">Transit peptide</keyword>
<dbReference type="InterPro" id="IPR023213">
    <property type="entry name" value="CAT-like_dom_sf"/>
</dbReference>
<name>A0ABD3LYI4_9STRA</name>
<dbReference type="AlphaFoldDB" id="A0ABD3LYI4"/>
<dbReference type="PANTHER" id="PTHR43178">
    <property type="entry name" value="DIHYDROLIPOAMIDE ACETYLTRANSFERASE COMPONENT OF PYRUVATE DEHYDROGENASE COMPLEX"/>
    <property type="match status" value="1"/>
</dbReference>
<dbReference type="Pfam" id="PF02817">
    <property type="entry name" value="E3_binding"/>
    <property type="match status" value="1"/>
</dbReference>
<evidence type="ECO:0000313" key="11">
    <source>
        <dbReference type="EMBL" id="KAL3756814.1"/>
    </source>
</evidence>
<evidence type="ECO:0000256" key="4">
    <source>
        <dbReference type="ARBA" id="ARBA00022823"/>
    </source>
</evidence>
<feature type="region of interest" description="Disordered" evidence="8">
    <location>
        <begin position="259"/>
        <end position="278"/>
    </location>
</feature>
<dbReference type="CDD" id="cd06849">
    <property type="entry name" value="lipoyl_domain"/>
    <property type="match status" value="1"/>
</dbReference>
<gene>
    <name evidence="11" type="ORF">ACHAWU_000456</name>
</gene>
<dbReference type="InterPro" id="IPR011053">
    <property type="entry name" value="Single_hybrid_motif"/>
</dbReference>
<dbReference type="Gene3D" id="2.40.50.100">
    <property type="match status" value="1"/>
</dbReference>
<evidence type="ECO:0000256" key="3">
    <source>
        <dbReference type="ARBA" id="ARBA00022679"/>
    </source>
</evidence>
<dbReference type="EC" id="2.3.1.-" evidence="7"/>
<feature type="compositionally biased region" description="Low complexity" evidence="8">
    <location>
        <begin position="263"/>
        <end position="273"/>
    </location>
</feature>
<keyword evidence="6 7" id="KW-0012">Acyltransferase</keyword>
<dbReference type="PROSITE" id="PS00189">
    <property type="entry name" value="LIPOYL"/>
    <property type="match status" value="1"/>
</dbReference>
<reference evidence="11 12" key="1">
    <citation type="submission" date="2024-10" db="EMBL/GenBank/DDBJ databases">
        <title>Updated reference genomes for cyclostephanoid diatoms.</title>
        <authorList>
            <person name="Roberts W.R."/>
            <person name="Alverson A.J."/>
        </authorList>
    </citation>
    <scope>NUCLEOTIDE SEQUENCE [LARGE SCALE GENOMIC DNA]</scope>
    <source>
        <strain evidence="11 12">AJA232-27</strain>
    </source>
</reference>
<dbReference type="InterPro" id="IPR036625">
    <property type="entry name" value="E3-bd_dom_sf"/>
</dbReference>
<evidence type="ECO:0000256" key="2">
    <source>
        <dbReference type="ARBA" id="ARBA00007317"/>
    </source>
</evidence>
<dbReference type="InterPro" id="IPR003016">
    <property type="entry name" value="2-oxoA_DH_lipoyl-BS"/>
</dbReference>
<accession>A0ABD3LYI4</accession>
<dbReference type="Proteomes" id="UP001530293">
    <property type="component" value="Unassembled WGS sequence"/>
</dbReference>
<sequence>MFMSTALVFRSVIDKSSLIRCVTASTTVGGSNAVSSSTAAVAGIAEVELLQWYIHPGDTVSQFDRICEVQSDKAAVEITSRFDGVVEKLCGNVGDMMAVGRPLLYITTTSSTGGSASASSVTAGAAATANAASDLGHSKNVGMEVEEERSMVSTLHNVDDKIDRLSIPPVGTKYPSYYNNEEGGAVLAGVVDGNARSESSSSSTAKVLTSPAVRKLSKENHIDLGRVQGSGKGGRVLKGDVLKIIDPSGTSEMKLFTSTNGSNATPTTSNAPITTPPIPIPMEEYATTIVPIRGYNRHMVKSMTLSLQVPHMVYSDEINVDALTDVRDSLRPLATEMGITKKLSHMPFFIKATSLALTKYPIMNSTIDVEKMTLTYHGEHRIGVAVDTARGLTVPVIGRCQEKSVLEIAFELNRLYSLAMEGNLSEADIAKPTFTLSNIGAIGGTYMSPVVLPPQVGIGGKLYFVATSKSSVGILLK</sequence>
<dbReference type="PROSITE" id="PS51826">
    <property type="entry name" value="PSBD"/>
    <property type="match status" value="1"/>
</dbReference>
<dbReference type="Pfam" id="PF00364">
    <property type="entry name" value="Biotin_lipoyl"/>
    <property type="match status" value="1"/>
</dbReference>
<dbReference type="InterPro" id="IPR001078">
    <property type="entry name" value="2-oxoacid_DH_actylTfrase"/>
</dbReference>
<dbReference type="PANTHER" id="PTHR43178:SF5">
    <property type="entry name" value="LIPOAMIDE ACYLTRANSFERASE COMPONENT OF BRANCHED-CHAIN ALPHA-KETO ACID DEHYDROGENASE COMPLEX, MITOCHONDRIAL"/>
    <property type="match status" value="1"/>
</dbReference>
<dbReference type="GO" id="GO:0016746">
    <property type="term" value="F:acyltransferase activity"/>
    <property type="evidence" value="ECO:0007669"/>
    <property type="project" value="UniProtKB-KW"/>
</dbReference>
<dbReference type="InterPro" id="IPR050743">
    <property type="entry name" value="2-oxoacid_DH_E2_comp"/>
</dbReference>
<dbReference type="Gene3D" id="4.10.320.10">
    <property type="entry name" value="E3-binding domain"/>
    <property type="match status" value="1"/>
</dbReference>
<dbReference type="InterPro" id="IPR000089">
    <property type="entry name" value="Biotin_lipoyl"/>
</dbReference>
<comment type="caution">
    <text evidence="11">The sequence shown here is derived from an EMBL/GenBank/DDBJ whole genome shotgun (WGS) entry which is preliminary data.</text>
</comment>
<evidence type="ECO:0000256" key="5">
    <source>
        <dbReference type="ARBA" id="ARBA00022946"/>
    </source>
</evidence>
<proteinExistence type="inferred from homology"/>
<evidence type="ECO:0000256" key="7">
    <source>
        <dbReference type="RuleBase" id="RU003423"/>
    </source>
</evidence>
<evidence type="ECO:0000256" key="8">
    <source>
        <dbReference type="SAM" id="MobiDB-lite"/>
    </source>
</evidence>
<dbReference type="InterPro" id="IPR004167">
    <property type="entry name" value="PSBD"/>
</dbReference>
<keyword evidence="4 7" id="KW-0450">Lipoyl</keyword>
<dbReference type="Gene3D" id="3.30.559.10">
    <property type="entry name" value="Chloramphenicol acetyltransferase-like domain"/>
    <property type="match status" value="1"/>
</dbReference>
<dbReference type="EMBL" id="JALLBG020000291">
    <property type="protein sequence ID" value="KAL3756814.1"/>
    <property type="molecule type" value="Genomic_DNA"/>
</dbReference>
<feature type="domain" description="Peripheral subunit-binding (PSBD)" evidence="10">
    <location>
        <begin position="208"/>
        <end position="245"/>
    </location>
</feature>
<keyword evidence="12" id="KW-1185">Reference proteome</keyword>
<evidence type="ECO:0000256" key="6">
    <source>
        <dbReference type="ARBA" id="ARBA00023315"/>
    </source>
</evidence>